<proteinExistence type="predicted"/>
<evidence type="ECO:0008006" key="4">
    <source>
        <dbReference type="Google" id="ProtNLM"/>
    </source>
</evidence>
<feature type="region of interest" description="Disordered" evidence="1">
    <location>
        <begin position="81"/>
        <end position="108"/>
    </location>
</feature>
<evidence type="ECO:0000256" key="1">
    <source>
        <dbReference type="SAM" id="MobiDB-lite"/>
    </source>
</evidence>
<dbReference type="OrthoDB" id="4051844at2759"/>
<dbReference type="AlphaFoldDB" id="A0A6C1DZZ0"/>
<accession>A0A6C1DZZ0</accession>
<evidence type="ECO:0000313" key="3">
    <source>
        <dbReference type="Proteomes" id="UP000501346"/>
    </source>
</evidence>
<protein>
    <recommendedName>
        <fullName evidence="4">YOL131W-like protein</fullName>
    </recommendedName>
</protein>
<organism evidence="2 3">
    <name type="scientific">Saccharomyces pastorianus</name>
    <name type="common">Lager yeast</name>
    <name type="synonym">Saccharomyces cerevisiae x Saccharomyces eubayanus</name>
    <dbReference type="NCBI Taxonomy" id="27292"/>
    <lineage>
        <taxon>Eukaryota</taxon>
        <taxon>Fungi</taxon>
        <taxon>Dikarya</taxon>
        <taxon>Ascomycota</taxon>
        <taxon>Saccharomycotina</taxon>
        <taxon>Saccharomycetes</taxon>
        <taxon>Saccharomycetales</taxon>
        <taxon>Saccharomycetaceae</taxon>
        <taxon>Saccharomyces</taxon>
    </lineage>
</organism>
<sequence>MNTDKIAQDEVQDKVLQRAELAHSVWNLRFNLSKVAKRIRMETKVFPEIKINDAQSQLERSRCRIFSPDLEEEHVPLIQGFKCLDSPPPVPPSSSQGEDEENTVDSQY</sequence>
<name>A0A6C1DZZ0_SACPS</name>
<keyword evidence="3" id="KW-1185">Reference proteome</keyword>
<dbReference type="EMBL" id="CP048996">
    <property type="protein sequence ID" value="QID82230.1"/>
    <property type="molecule type" value="Genomic_DNA"/>
</dbReference>
<evidence type="ECO:0000313" key="2">
    <source>
        <dbReference type="EMBL" id="QID82230.1"/>
    </source>
</evidence>
<dbReference type="Proteomes" id="UP000501346">
    <property type="component" value="Chromosome ScXV-ScXI"/>
</dbReference>
<gene>
    <name evidence="2" type="ORF">GRS66_004640</name>
</gene>
<reference evidence="2 3" key="1">
    <citation type="journal article" date="2019" name="BMC Genomics">
        <title>Chromosome level assembly and comparative genome analysis confirm lager-brewing yeasts originated from a single hybridization.</title>
        <authorList>
            <person name="Salazar A.N."/>
            <person name="Gorter de Vries A.R."/>
            <person name="van den Broek M."/>
            <person name="Brouwers N."/>
            <person name="de la Torre Cortes P."/>
            <person name="Kuijpers N.G.A."/>
            <person name="Daran J.G."/>
            <person name="Abeel T."/>
        </authorList>
    </citation>
    <scope>NUCLEOTIDE SEQUENCE [LARGE SCALE GENOMIC DNA]</scope>
    <source>
        <strain evidence="2 3">CBS 1483</strain>
    </source>
</reference>
<feature type="compositionally biased region" description="Acidic residues" evidence="1">
    <location>
        <begin position="97"/>
        <end position="108"/>
    </location>
</feature>